<organism evidence="2 3">
    <name type="scientific">Thlaspi arvense</name>
    <name type="common">Field penny-cress</name>
    <dbReference type="NCBI Taxonomy" id="13288"/>
    <lineage>
        <taxon>Eukaryota</taxon>
        <taxon>Viridiplantae</taxon>
        <taxon>Streptophyta</taxon>
        <taxon>Embryophyta</taxon>
        <taxon>Tracheophyta</taxon>
        <taxon>Spermatophyta</taxon>
        <taxon>Magnoliopsida</taxon>
        <taxon>eudicotyledons</taxon>
        <taxon>Gunneridae</taxon>
        <taxon>Pentapetalae</taxon>
        <taxon>rosids</taxon>
        <taxon>malvids</taxon>
        <taxon>Brassicales</taxon>
        <taxon>Brassicaceae</taxon>
        <taxon>Thlaspideae</taxon>
        <taxon>Thlaspi</taxon>
    </lineage>
</organism>
<evidence type="ECO:0000259" key="1">
    <source>
        <dbReference type="Pfam" id="PF00582"/>
    </source>
</evidence>
<evidence type="ECO:0000313" key="2">
    <source>
        <dbReference type="EMBL" id="CAH2053504.1"/>
    </source>
</evidence>
<dbReference type="AlphaFoldDB" id="A0AAU9S2B0"/>
<gene>
    <name evidence="2" type="ORF">TAV2_LOCUS10327</name>
</gene>
<reference evidence="2 3" key="1">
    <citation type="submission" date="2022-03" db="EMBL/GenBank/DDBJ databases">
        <authorList>
            <person name="Nunn A."/>
            <person name="Chopra R."/>
            <person name="Nunn A."/>
            <person name="Contreras Garrido A."/>
        </authorList>
    </citation>
    <scope>NUCLEOTIDE SEQUENCE [LARGE SCALE GENOMIC DNA]</scope>
</reference>
<dbReference type="Gene3D" id="3.40.50.620">
    <property type="entry name" value="HUPs"/>
    <property type="match status" value="1"/>
</dbReference>
<dbReference type="SUPFAM" id="SSF52402">
    <property type="entry name" value="Adenine nucleotide alpha hydrolases-like"/>
    <property type="match status" value="1"/>
</dbReference>
<sequence length="64" mass="7190">MAESGGRRIGVAVDFSECSKKALNWAIDNVVREGDYLILITVAHEMNYEEGEMQLWETVGSRTL</sequence>
<dbReference type="InterPro" id="IPR006016">
    <property type="entry name" value="UspA"/>
</dbReference>
<proteinExistence type="predicted"/>
<dbReference type="EMBL" id="OU466859">
    <property type="protein sequence ID" value="CAH2053504.1"/>
    <property type="molecule type" value="Genomic_DNA"/>
</dbReference>
<name>A0AAU9S2B0_THLAR</name>
<dbReference type="InterPro" id="IPR014729">
    <property type="entry name" value="Rossmann-like_a/b/a_fold"/>
</dbReference>
<feature type="domain" description="UspA" evidence="1">
    <location>
        <begin position="7"/>
        <end position="57"/>
    </location>
</feature>
<dbReference type="Pfam" id="PF00582">
    <property type="entry name" value="Usp"/>
    <property type="match status" value="1"/>
</dbReference>
<dbReference type="PANTHER" id="PTHR46100">
    <property type="entry name" value="IMP2'P"/>
    <property type="match status" value="1"/>
</dbReference>
<evidence type="ECO:0000313" key="3">
    <source>
        <dbReference type="Proteomes" id="UP000836841"/>
    </source>
</evidence>
<dbReference type="Proteomes" id="UP000836841">
    <property type="component" value="Chromosome 3"/>
</dbReference>
<dbReference type="PANTHER" id="PTHR46100:SF4">
    <property type="entry name" value="USPA DOMAIN-CONTAINING PROTEIN"/>
    <property type="match status" value="1"/>
</dbReference>
<protein>
    <recommendedName>
        <fullName evidence="1">UspA domain-containing protein</fullName>
    </recommendedName>
</protein>
<keyword evidence="3" id="KW-1185">Reference proteome</keyword>
<accession>A0AAU9S2B0</accession>